<protein>
    <submittedName>
        <fullName evidence="1">Uncharacterized protein</fullName>
    </submittedName>
</protein>
<keyword evidence="2" id="KW-1185">Reference proteome</keyword>
<gene>
    <name evidence="1" type="ORF">LIER_06879</name>
</gene>
<dbReference type="EMBL" id="BAABME010001028">
    <property type="protein sequence ID" value="GAA0147093.1"/>
    <property type="molecule type" value="Genomic_DNA"/>
</dbReference>
<organism evidence="1 2">
    <name type="scientific">Lithospermum erythrorhizon</name>
    <name type="common">Purple gromwell</name>
    <name type="synonym">Lithospermum officinale var. erythrorhizon</name>
    <dbReference type="NCBI Taxonomy" id="34254"/>
    <lineage>
        <taxon>Eukaryota</taxon>
        <taxon>Viridiplantae</taxon>
        <taxon>Streptophyta</taxon>
        <taxon>Embryophyta</taxon>
        <taxon>Tracheophyta</taxon>
        <taxon>Spermatophyta</taxon>
        <taxon>Magnoliopsida</taxon>
        <taxon>eudicotyledons</taxon>
        <taxon>Gunneridae</taxon>
        <taxon>Pentapetalae</taxon>
        <taxon>asterids</taxon>
        <taxon>lamiids</taxon>
        <taxon>Boraginales</taxon>
        <taxon>Boraginaceae</taxon>
        <taxon>Boraginoideae</taxon>
        <taxon>Lithospermeae</taxon>
        <taxon>Lithospermum</taxon>
    </lineage>
</organism>
<reference evidence="1 2" key="1">
    <citation type="submission" date="2024-01" db="EMBL/GenBank/DDBJ databases">
        <title>The complete chloroplast genome sequence of Lithospermum erythrorhizon: insights into the phylogenetic relationship among Boraginaceae species and the maternal lineages of purple gromwells.</title>
        <authorList>
            <person name="Okada T."/>
            <person name="Watanabe K."/>
        </authorList>
    </citation>
    <scope>NUCLEOTIDE SEQUENCE [LARGE SCALE GENOMIC DNA]</scope>
</reference>
<name>A0AAV3PAG0_LITER</name>
<sequence length="177" mass="19797">MCPECVLREISDAEVRLVEGIRVSQLEWRHMEKGQNEVNGESGDNGELPEVFWEHMEDMEGAAFECGGGYDDLDTDFFIRDDIHVDYGDEEVVNDGGHLEMCFMNEDEALHATGPLKAGFKAGCRKFVCLDGCFLKDAFKDQILASVGLDGNNGIYPMAWAVVEVENKESWLGLFDC</sequence>
<dbReference type="AlphaFoldDB" id="A0AAV3PAG0"/>
<dbReference type="Proteomes" id="UP001454036">
    <property type="component" value="Unassembled WGS sequence"/>
</dbReference>
<evidence type="ECO:0000313" key="1">
    <source>
        <dbReference type="EMBL" id="GAA0147093.1"/>
    </source>
</evidence>
<dbReference type="PANTHER" id="PTHR31973">
    <property type="entry name" value="POLYPROTEIN, PUTATIVE-RELATED"/>
    <property type="match status" value="1"/>
</dbReference>
<evidence type="ECO:0000313" key="2">
    <source>
        <dbReference type="Proteomes" id="UP001454036"/>
    </source>
</evidence>
<dbReference type="PANTHER" id="PTHR31973:SF190">
    <property type="entry name" value="MULE TRANSPOSASE DOMAIN-CONTAINING PROTEIN"/>
    <property type="match status" value="1"/>
</dbReference>
<accession>A0AAV3PAG0</accession>
<comment type="caution">
    <text evidence="1">The sequence shown here is derived from an EMBL/GenBank/DDBJ whole genome shotgun (WGS) entry which is preliminary data.</text>
</comment>
<proteinExistence type="predicted"/>